<sequence>MHAVAKARSTQLLTTTTHHFYSLTSTAMDIILGIRVQGATLIATSKAATRGISILKDTDDKTRVLNPHNLVAYTGESGDTVQFAEYVQANIQLYTMRENHELSPQATASFVRNQLATSIRSRKPYQVNVLIGGYDTKTGAASLNWIDYLGTQVELPYAAHGYAAFYCMSLFDRHYRADMSVDDGLELMRRGLKELETRMPVDFKGVYVKVVDKDGIRPVDI</sequence>
<dbReference type="Proteomes" id="UP000326582">
    <property type="component" value="Chromosome 6"/>
</dbReference>
<evidence type="ECO:0000313" key="1">
    <source>
        <dbReference type="EMBL" id="QFZ29628.1"/>
    </source>
</evidence>
<keyword evidence="1" id="KW-0647">Proteasome</keyword>
<protein>
    <submittedName>
        <fullName evidence="1">Proteasome subunit</fullName>
    </submittedName>
</protein>
<gene>
    <name evidence="1" type="ORF">EJF14_60139</name>
</gene>
<name>A0ACD0WPX9_CLALS</name>
<keyword evidence="2" id="KW-1185">Reference proteome</keyword>
<reference evidence="2" key="1">
    <citation type="journal article" date="2019" name="MBio">
        <title>Comparative genomics for the elucidation of multidrug resistance (MDR) in Candida lusitaniae.</title>
        <authorList>
            <person name="Kannan A."/>
            <person name="Asner S.A."/>
            <person name="Trachsel E."/>
            <person name="Kelly S."/>
            <person name="Parker J."/>
            <person name="Sanglard D."/>
        </authorList>
    </citation>
    <scope>NUCLEOTIDE SEQUENCE [LARGE SCALE GENOMIC DNA]</scope>
    <source>
        <strain evidence="2">P1</strain>
    </source>
</reference>
<proteinExistence type="predicted"/>
<accession>A0ACD0WPX9</accession>
<dbReference type="EMBL" id="CP038489">
    <property type="protein sequence ID" value="QFZ29628.1"/>
    <property type="molecule type" value="Genomic_DNA"/>
</dbReference>
<evidence type="ECO:0000313" key="2">
    <source>
        <dbReference type="Proteomes" id="UP000326582"/>
    </source>
</evidence>
<organism evidence="1 2">
    <name type="scientific">Clavispora lusitaniae</name>
    <name type="common">Candida lusitaniae</name>
    <dbReference type="NCBI Taxonomy" id="36911"/>
    <lineage>
        <taxon>Eukaryota</taxon>
        <taxon>Fungi</taxon>
        <taxon>Dikarya</taxon>
        <taxon>Ascomycota</taxon>
        <taxon>Saccharomycotina</taxon>
        <taxon>Pichiomycetes</taxon>
        <taxon>Metschnikowiaceae</taxon>
        <taxon>Clavispora</taxon>
    </lineage>
</organism>